<evidence type="ECO:0000256" key="12">
    <source>
        <dbReference type="RuleBase" id="RU004011"/>
    </source>
</evidence>
<dbReference type="PROSITE" id="PS51374">
    <property type="entry name" value="NDPK_LIKE"/>
    <property type="match status" value="1"/>
</dbReference>
<evidence type="ECO:0000256" key="6">
    <source>
        <dbReference type="ARBA" id="ARBA00022741"/>
    </source>
</evidence>
<dbReference type="InterPro" id="IPR036850">
    <property type="entry name" value="NDK-like_dom_sf"/>
</dbReference>
<feature type="binding site" evidence="11">
    <location>
        <position position="91"/>
    </location>
    <ligand>
        <name>ATP</name>
        <dbReference type="ChEBI" id="CHEBI:30616"/>
    </ligand>
</feature>
<keyword evidence="4 13" id="KW-0808">Transferase</keyword>
<dbReference type="InterPro" id="IPR023005">
    <property type="entry name" value="Nucleoside_diP_kinase_AS"/>
</dbReference>
<dbReference type="Gene3D" id="3.30.70.141">
    <property type="entry name" value="Nucleoside diphosphate kinase-like domain"/>
    <property type="match status" value="1"/>
</dbReference>
<dbReference type="Pfam" id="PF00334">
    <property type="entry name" value="NDK"/>
    <property type="match status" value="1"/>
</dbReference>
<evidence type="ECO:0000313" key="15">
    <source>
        <dbReference type="EMBL" id="ADE54666.1"/>
    </source>
</evidence>
<feature type="binding site" evidence="11">
    <location>
        <position position="102"/>
    </location>
    <ligand>
        <name>ATP</name>
        <dbReference type="ChEBI" id="CHEBI:30616"/>
    </ligand>
</feature>
<feature type="binding site" evidence="11">
    <location>
        <position position="85"/>
    </location>
    <ligand>
        <name>ATP</name>
        <dbReference type="ChEBI" id="CHEBI:30616"/>
    </ligand>
</feature>
<feature type="active site" description="Pros-phosphohistidine intermediate" evidence="11">
    <location>
        <position position="115"/>
    </location>
</feature>
<dbReference type="GO" id="GO:0006183">
    <property type="term" value="P:GTP biosynthetic process"/>
    <property type="evidence" value="ECO:0007669"/>
    <property type="project" value="InterPro"/>
</dbReference>
<feature type="domain" description="Nucleoside diphosphate kinase-like" evidence="14">
    <location>
        <begin position="1"/>
        <end position="135"/>
    </location>
</feature>
<keyword evidence="6 13" id="KW-0547">Nucleotide-binding</keyword>
<evidence type="ECO:0000256" key="2">
    <source>
        <dbReference type="ARBA" id="ARBA00008142"/>
    </source>
</evidence>
<keyword evidence="3" id="KW-0597">Phosphoprotein</keyword>
<comment type="catalytic activity">
    <reaction evidence="13">
        <text>a 2'-deoxyribonucleoside 5'-diphosphate + ATP = a 2'-deoxyribonucleoside 5'-triphosphate + ADP</text>
        <dbReference type="Rhea" id="RHEA:44640"/>
        <dbReference type="ChEBI" id="CHEBI:30616"/>
        <dbReference type="ChEBI" id="CHEBI:61560"/>
        <dbReference type="ChEBI" id="CHEBI:73316"/>
        <dbReference type="ChEBI" id="CHEBI:456216"/>
        <dbReference type="EC" id="2.7.4.6"/>
    </reaction>
</comment>
<feature type="binding site" evidence="11">
    <location>
        <position position="57"/>
    </location>
    <ligand>
        <name>ATP</name>
        <dbReference type="ChEBI" id="CHEBI:30616"/>
    </ligand>
</feature>
<evidence type="ECO:0000256" key="5">
    <source>
        <dbReference type="ARBA" id="ARBA00022723"/>
    </source>
</evidence>
<evidence type="ECO:0000256" key="9">
    <source>
        <dbReference type="ARBA" id="ARBA00022842"/>
    </source>
</evidence>
<dbReference type="HOGENOM" id="CLU_060216_6_3_0"/>
<protein>
    <recommendedName>
        <fullName evidence="13">Nucleoside diphosphate kinase</fullName>
        <ecNumber evidence="13">2.7.4.6</ecNumber>
    </recommendedName>
</protein>
<dbReference type="PANTHER" id="PTHR11349">
    <property type="entry name" value="NUCLEOSIDE DIPHOSPHATE KINASE"/>
    <property type="match status" value="1"/>
</dbReference>
<dbReference type="GO" id="GO:0046872">
    <property type="term" value="F:metal ion binding"/>
    <property type="evidence" value="ECO:0007669"/>
    <property type="project" value="UniProtKB-KW"/>
</dbReference>
<reference evidence="15 16" key="1">
    <citation type="journal article" date="2010" name="Stand. Genomic Sci.">
        <title>Complete genome sequence of Coraliomargarita akajimensis type strain (04OKA010-24).</title>
        <authorList>
            <person name="Mavromatis K."/>
            <person name="Abt B."/>
            <person name="Brambilla E."/>
            <person name="Lapidus A."/>
            <person name="Copeland A."/>
            <person name="Deshpande S."/>
            <person name="Nolan M."/>
            <person name="Lucas S."/>
            <person name="Tice H."/>
            <person name="Cheng J.F."/>
            <person name="Han C."/>
            <person name="Detter J.C."/>
            <person name="Woyke T."/>
            <person name="Goodwin L."/>
            <person name="Pitluck S."/>
            <person name="Held B."/>
            <person name="Brettin T."/>
            <person name="Tapia R."/>
            <person name="Ivanova N."/>
            <person name="Mikhailova N."/>
            <person name="Pati A."/>
            <person name="Liolios K."/>
            <person name="Chen A."/>
            <person name="Palaniappan K."/>
            <person name="Land M."/>
            <person name="Hauser L."/>
            <person name="Chang Y.J."/>
            <person name="Jeffries C.D."/>
            <person name="Rohde M."/>
            <person name="Goker M."/>
            <person name="Bristow J."/>
            <person name="Eisen J.A."/>
            <person name="Markowitz V."/>
            <person name="Hugenholtz P."/>
            <person name="Klenk H.P."/>
            <person name="Kyrpides N.C."/>
        </authorList>
    </citation>
    <scope>NUCLEOTIDE SEQUENCE [LARGE SCALE GENOMIC DNA]</scope>
    <source>
        <strain evidence="16">DSM 45221 / IAM 15411 / JCM 23193 / KCTC 12865</strain>
    </source>
</reference>
<dbReference type="GO" id="GO:0005524">
    <property type="term" value="F:ATP binding"/>
    <property type="evidence" value="ECO:0007669"/>
    <property type="project" value="UniProtKB-KW"/>
</dbReference>
<gene>
    <name evidence="15" type="ordered locus">Caka_1647</name>
</gene>
<name>D5EJR7_CORAD</name>
<evidence type="ECO:0000256" key="11">
    <source>
        <dbReference type="PROSITE-ProRule" id="PRU00706"/>
    </source>
</evidence>
<dbReference type="GO" id="GO:0006228">
    <property type="term" value="P:UTP biosynthetic process"/>
    <property type="evidence" value="ECO:0007669"/>
    <property type="project" value="InterPro"/>
</dbReference>
<dbReference type="GO" id="GO:0004550">
    <property type="term" value="F:nucleoside diphosphate kinase activity"/>
    <property type="evidence" value="ECO:0007669"/>
    <property type="project" value="UniProtKB-EC"/>
</dbReference>
<dbReference type="eggNOG" id="COG0105">
    <property type="taxonomic scope" value="Bacteria"/>
</dbReference>
<keyword evidence="7 13" id="KW-0418">Kinase</keyword>
<feature type="binding site" evidence="11">
    <location>
        <position position="9"/>
    </location>
    <ligand>
        <name>ATP</name>
        <dbReference type="ChEBI" id="CHEBI:30616"/>
    </ligand>
</feature>
<keyword evidence="5" id="KW-0479">Metal-binding</keyword>
<comment type="cofactor">
    <cofactor evidence="1">
        <name>Mg(2+)</name>
        <dbReference type="ChEBI" id="CHEBI:18420"/>
    </cofactor>
</comment>
<proteinExistence type="inferred from homology"/>
<dbReference type="PROSITE" id="PS00469">
    <property type="entry name" value="NDPK"/>
    <property type="match status" value="1"/>
</dbReference>
<keyword evidence="9" id="KW-0460">Magnesium</keyword>
<dbReference type="AlphaFoldDB" id="D5EJR7"/>
<evidence type="ECO:0000256" key="7">
    <source>
        <dbReference type="ARBA" id="ARBA00022777"/>
    </source>
</evidence>
<dbReference type="KEGG" id="caa:Caka_1647"/>
<dbReference type="CDD" id="cd04413">
    <property type="entry name" value="NDPk_I"/>
    <property type="match status" value="1"/>
</dbReference>
<evidence type="ECO:0000256" key="4">
    <source>
        <dbReference type="ARBA" id="ARBA00022679"/>
    </source>
</evidence>
<comment type="similarity">
    <text evidence="2 11 12">Belongs to the NDK family.</text>
</comment>
<keyword evidence="8 13" id="KW-0067">ATP-binding</keyword>
<dbReference type="FunFam" id="3.30.70.141:FF:000017">
    <property type="entry name" value="Nucleoside diphosphate kinase"/>
    <property type="match status" value="1"/>
</dbReference>
<accession>D5EJR7</accession>
<evidence type="ECO:0000256" key="13">
    <source>
        <dbReference type="RuleBase" id="RU004013"/>
    </source>
</evidence>
<keyword evidence="16" id="KW-1185">Reference proteome</keyword>
<keyword evidence="10" id="KW-0546">Nucleotide metabolism</keyword>
<dbReference type="EC" id="2.7.4.6" evidence="13"/>
<dbReference type="InterPro" id="IPR034907">
    <property type="entry name" value="NDK-like_dom"/>
</dbReference>
<dbReference type="STRING" id="583355.Caka_1647"/>
<evidence type="ECO:0000313" key="16">
    <source>
        <dbReference type="Proteomes" id="UP000000925"/>
    </source>
</evidence>
<feature type="binding site" evidence="11">
    <location>
        <position position="112"/>
    </location>
    <ligand>
        <name>ATP</name>
        <dbReference type="ChEBI" id="CHEBI:30616"/>
    </ligand>
</feature>
<evidence type="ECO:0000256" key="10">
    <source>
        <dbReference type="ARBA" id="ARBA00023080"/>
    </source>
</evidence>
<dbReference type="RefSeq" id="WP_013043388.1">
    <property type="nucleotide sequence ID" value="NC_014008.1"/>
</dbReference>
<dbReference type="OrthoDB" id="9801161at2"/>
<organism evidence="15 16">
    <name type="scientific">Coraliomargarita akajimensis (strain DSM 45221 / IAM 15411 / JCM 23193 / KCTC 12865 / 04OKA010-24)</name>
    <dbReference type="NCBI Taxonomy" id="583355"/>
    <lineage>
        <taxon>Bacteria</taxon>
        <taxon>Pseudomonadati</taxon>
        <taxon>Verrucomicrobiota</taxon>
        <taxon>Opitutia</taxon>
        <taxon>Puniceicoccales</taxon>
        <taxon>Coraliomargaritaceae</taxon>
        <taxon>Coraliomargarita</taxon>
    </lineage>
</organism>
<dbReference type="SUPFAM" id="SSF54919">
    <property type="entry name" value="Nucleoside diphosphate kinase, NDK"/>
    <property type="match status" value="1"/>
</dbReference>
<sequence>MEETLIILKPDCMEKRLAGEVIARFEKAGFEIVASKVMTLDSAILREHYAHVADLPFFPEIEAFMSSRPVMPMILAGEGVIGKVRDLLGPTNSQEAPAGTIRGDLGTDMMRNMVHASDGPETAAAEKKRFFPELG</sequence>
<evidence type="ECO:0000256" key="3">
    <source>
        <dbReference type="ARBA" id="ARBA00022553"/>
    </source>
</evidence>
<dbReference type="InterPro" id="IPR001564">
    <property type="entry name" value="Nucleoside_diP_kinase"/>
</dbReference>
<dbReference type="SMART" id="SM00562">
    <property type="entry name" value="NDK"/>
    <property type="match status" value="1"/>
</dbReference>
<dbReference type="Proteomes" id="UP000000925">
    <property type="component" value="Chromosome"/>
</dbReference>
<dbReference type="GO" id="GO:0006241">
    <property type="term" value="P:CTP biosynthetic process"/>
    <property type="evidence" value="ECO:0007669"/>
    <property type="project" value="InterPro"/>
</dbReference>
<dbReference type="EMBL" id="CP001998">
    <property type="protein sequence ID" value="ADE54666.1"/>
    <property type="molecule type" value="Genomic_DNA"/>
</dbReference>
<evidence type="ECO:0000256" key="8">
    <source>
        <dbReference type="ARBA" id="ARBA00022840"/>
    </source>
</evidence>
<evidence type="ECO:0000259" key="14">
    <source>
        <dbReference type="SMART" id="SM00562"/>
    </source>
</evidence>
<evidence type="ECO:0000256" key="1">
    <source>
        <dbReference type="ARBA" id="ARBA00001946"/>
    </source>
</evidence>
<dbReference type="PRINTS" id="PR01243">
    <property type="entry name" value="NUCDPKINASE"/>
</dbReference>